<reference evidence="1 2" key="1">
    <citation type="submission" date="2019-02" db="EMBL/GenBank/DDBJ databases">
        <title>Deep-cultivation of Planctomycetes and their phenomic and genomic characterization uncovers novel biology.</title>
        <authorList>
            <person name="Wiegand S."/>
            <person name="Jogler M."/>
            <person name="Boedeker C."/>
            <person name="Pinto D."/>
            <person name="Vollmers J."/>
            <person name="Rivas-Marin E."/>
            <person name="Kohn T."/>
            <person name="Peeters S.H."/>
            <person name="Heuer A."/>
            <person name="Rast P."/>
            <person name="Oberbeckmann S."/>
            <person name="Bunk B."/>
            <person name="Jeske O."/>
            <person name="Meyerdierks A."/>
            <person name="Storesund J.E."/>
            <person name="Kallscheuer N."/>
            <person name="Luecker S."/>
            <person name="Lage O.M."/>
            <person name="Pohl T."/>
            <person name="Merkel B.J."/>
            <person name="Hornburger P."/>
            <person name="Mueller R.-W."/>
            <person name="Bruemmer F."/>
            <person name="Labrenz M."/>
            <person name="Spormann A.M."/>
            <person name="Op den Camp H."/>
            <person name="Overmann J."/>
            <person name="Amann R."/>
            <person name="Jetten M.S.M."/>
            <person name="Mascher T."/>
            <person name="Medema M.H."/>
            <person name="Devos D.P."/>
            <person name="Kaster A.-K."/>
            <person name="Ovreas L."/>
            <person name="Rohde M."/>
            <person name="Galperin M.Y."/>
            <person name="Jogler C."/>
        </authorList>
    </citation>
    <scope>NUCLEOTIDE SEQUENCE [LARGE SCALE GENOMIC DNA]</scope>
    <source>
        <strain evidence="1 2">Mal4</strain>
    </source>
</reference>
<keyword evidence="2" id="KW-1185">Reference proteome</keyword>
<name>A0A517Z6W5_9PLAN</name>
<proteinExistence type="predicted"/>
<dbReference type="Proteomes" id="UP000320496">
    <property type="component" value="Chromosome"/>
</dbReference>
<evidence type="ECO:0000313" key="1">
    <source>
        <dbReference type="EMBL" id="QDU38228.1"/>
    </source>
</evidence>
<evidence type="ECO:0008006" key="3">
    <source>
        <dbReference type="Google" id="ProtNLM"/>
    </source>
</evidence>
<dbReference type="Gene3D" id="3.40.1700.10">
    <property type="entry name" value="DNA integrity scanning protein, DisA, N-terminal domain"/>
    <property type="match status" value="1"/>
</dbReference>
<dbReference type="EMBL" id="CP036275">
    <property type="protein sequence ID" value="QDU38228.1"/>
    <property type="molecule type" value="Genomic_DNA"/>
</dbReference>
<dbReference type="RefSeq" id="WP_145369533.1">
    <property type="nucleotide sequence ID" value="NZ_CP036275.1"/>
</dbReference>
<sequence length="406" mass="44370">MSVLLRPNDFISPDDFADWACNQYGELFSGPVNDPETVSIEVYRAGLKSLIRTAYRTSFETEEGRASECGILLTAADDAVPVNVPFAATLSAGTLAVFSQMVLDSRDVIVVTLSDSGDLVVAGLARLSIHDIYYEHRRIQPLVRILGPGRLRLNIASLSDEYCGGNAEIFAKLYSVCCVRSWIHRIAQAQRNAGEYPGRAPIFYRVLADCLLQMRDRRHGGTLLVVPAGFDSNRAAAHLTVGYPCETSVVRHAIDRLAACTRPASQVRSGGQPSEQDLLAAQAEADLLTTIEHVVGMSMIDGAVLMDEQFTLLGFGCIIKRSDTSLRRPRRLYPDGKTGFVEIEQDATDLGTRHRSASCFCREVPGAMAFVVSQDGYVSVATGTDEAVEIYHRISPEDDTNEYPVA</sequence>
<dbReference type="SUPFAM" id="SSF143597">
    <property type="entry name" value="YojJ-like"/>
    <property type="match status" value="1"/>
</dbReference>
<gene>
    <name evidence="1" type="ORF">Mal4_25530</name>
</gene>
<dbReference type="InterPro" id="IPR036888">
    <property type="entry name" value="DNA_integrity_DisA_N_sf"/>
</dbReference>
<evidence type="ECO:0000313" key="2">
    <source>
        <dbReference type="Proteomes" id="UP000320496"/>
    </source>
</evidence>
<dbReference type="KEGG" id="mri:Mal4_25530"/>
<dbReference type="AlphaFoldDB" id="A0A517Z6W5"/>
<organism evidence="1 2">
    <name type="scientific">Maioricimonas rarisocia</name>
    <dbReference type="NCBI Taxonomy" id="2528026"/>
    <lineage>
        <taxon>Bacteria</taxon>
        <taxon>Pseudomonadati</taxon>
        <taxon>Planctomycetota</taxon>
        <taxon>Planctomycetia</taxon>
        <taxon>Planctomycetales</taxon>
        <taxon>Planctomycetaceae</taxon>
        <taxon>Maioricimonas</taxon>
    </lineage>
</organism>
<accession>A0A517Z6W5</accession>
<dbReference type="OrthoDB" id="238856at2"/>
<protein>
    <recommendedName>
        <fullName evidence="3">DAC domain-containing protein</fullName>
    </recommendedName>
</protein>